<proteinExistence type="predicted"/>
<dbReference type="Proteomes" id="UP001199260">
    <property type="component" value="Unassembled WGS sequence"/>
</dbReference>
<feature type="modified residue" description="4-aspartylphosphate" evidence="1">
    <location>
        <position position="52"/>
    </location>
</feature>
<comment type="caution">
    <text evidence="3">The sequence shown here is derived from an EMBL/GenBank/DDBJ whole genome shotgun (WGS) entry which is preliminary data.</text>
</comment>
<evidence type="ECO:0000259" key="2">
    <source>
        <dbReference type="PROSITE" id="PS50110"/>
    </source>
</evidence>
<dbReference type="GO" id="GO:0000160">
    <property type="term" value="P:phosphorelay signal transduction system"/>
    <property type="evidence" value="ECO:0007669"/>
    <property type="project" value="InterPro"/>
</dbReference>
<dbReference type="EMBL" id="JAJNCT010000014">
    <property type="protein sequence ID" value="MCD2166150.1"/>
    <property type="molecule type" value="Genomic_DNA"/>
</dbReference>
<dbReference type="PROSITE" id="PS50110">
    <property type="entry name" value="RESPONSE_REGULATORY"/>
    <property type="match status" value="1"/>
</dbReference>
<dbReference type="SUPFAM" id="SSF52172">
    <property type="entry name" value="CheY-like"/>
    <property type="match status" value="1"/>
</dbReference>
<dbReference type="AlphaFoldDB" id="A0AAW4XXI8"/>
<dbReference type="InterPro" id="IPR011006">
    <property type="entry name" value="CheY-like_superfamily"/>
</dbReference>
<keyword evidence="1" id="KW-0597">Phosphoprotein</keyword>
<keyword evidence="4" id="KW-1185">Reference proteome</keyword>
<dbReference type="RefSeq" id="WP_230775738.1">
    <property type="nucleotide sequence ID" value="NZ_JAJNCT010000014.1"/>
</dbReference>
<accession>A0AAW4XXI8</accession>
<gene>
    <name evidence="3" type="ORF">LPW39_13535</name>
</gene>
<dbReference type="InterPro" id="IPR001789">
    <property type="entry name" value="Sig_transdc_resp-reg_receiver"/>
</dbReference>
<sequence length="123" mass="13438">MITYLYVEDDEDIREGFMAVMEAPHREIVGVDSAEAALATGEPGRFDVLVTDVSLPGMSGTDLARQWLAANSQRHVLLISGYEFKLGLGSIGPNVRALLKSAEPEELEAMLERIEALLPARPQ</sequence>
<organism evidence="3 4">
    <name type="scientific">Comamonas koreensis</name>
    <dbReference type="NCBI Taxonomy" id="160825"/>
    <lineage>
        <taxon>Bacteria</taxon>
        <taxon>Pseudomonadati</taxon>
        <taxon>Pseudomonadota</taxon>
        <taxon>Betaproteobacteria</taxon>
        <taxon>Burkholderiales</taxon>
        <taxon>Comamonadaceae</taxon>
        <taxon>Comamonas</taxon>
    </lineage>
</organism>
<protein>
    <submittedName>
        <fullName evidence="3">Response regulator</fullName>
    </submittedName>
</protein>
<dbReference type="Gene3D" id="3.40.50.2300">
    <property type="match status" value="1"/>
</dbReference>
<dbReference type="Pfam" id="PF00072">
    <property type="entry name" value="Response_reg"/>
    <property type="match status" value="1"/>
</dbReference>
<evidence type="ECO:0000313" key="4">
    <source>
        <dbReference type="Proteomes" id="UP001199260"/>
    </source>
</evidence>
<dbReference type="SMART" id="SM00448">
    <property type="entry name" value="REC"/>
    <property type="match status" value="1"/>
</dbReference>
<evidence type="ECO:0000313" key="3">
    <source>
        <dbReference type="EMBL" id="MCD2166150.1"/>
    </source>
</evidence>
<reference evidence="3 4" key="1">
    <citation type="submission" date="2021-11" db="EMBL/GenBank/DDBJ databases">
        <title>Genome sequence.</title>
        <authorList>
            <person name="Sun Q."/>
        </authorList>
    </citation>
    <scope>NUCLEOTIDE SEQUENCE [LARGE SCALE GENOMIC DNA]</scope>
    <source>
        <strain evidence="3 4">KCTC 12005</strain>
    </source>
</reference>
<name>A0AAW4XXI8_9BURK</name>
<evidence type="ECO:0000256" key="1">
    <source>
        <dbReference type="PROSITE-ProRule" id="PRU00169"/>
    </source>
</evidence>
<feature type="domain" description="Response regulatory" evidence="2">
    <location>
        <begin position="3"/>
        <end position="115"/>
    </location>
</feature>